<dbReference type="InterPro" id="IPR032694">
    <property type="entry name" value="CopC/D"/>
</dbReference>
<feature type="transmembrane region" description="Helical" evidence="9">
    <location>
        <begin position="281"/>
        <end position="303"/>
    </location>
</feature>
<evidence type="ECO:0000256" key="8">
    <source>
        <dbReference type="ARBA" id="ARBA00023136"/>
    </source>
</evidence>
<evidence type="ECO:0000256" key="4">
    <source>
        <dbReference type="ARBA" id="ARBA00022723"/>
    </source>
</evidence>
<evidence type="ECO:0000256" key="9">
    <source>
        <dbReference type="SAM" id="Phobius"/>
    </source>
</evidence>
<sequence>MMIVMLASNPGVASAHATLESSIPEANTQMDASPAAIVLNFNEAIEAKLGSVEVLDSKSNPVTNNKPVVSNGSQTLKLDLPKLKEGLYTVSYQIISVDGHPVSGSYIFVVGNPPEGIDASAFNPHKELGHEGHTVSTQLTTNQFIIYAVRTVYYASLLFSAGIMFWSLLSRGRIDALAAVLRKYELLAMRSLMISALLYVFVHAREIMSGYAGNEYGRLFFSTSVGRDWIVLLVLAILGFLAIRMGKAVKAVWAVIILGLESWSGHAVVYKPEAATVSLDFIHLAASSIWVGGFVLLLALWISDRKEAGRFAVQFSRAALISLAALVISGVAMTLLFLPSLNYLFYTAWGTLLLVKTGLVLLVFVFGGLLHLRVRRGDMPTLSLLRVDGLLMALIIIVAALFTYISPLPVNEPVAYHKMGEDMHLSLRITPNKPGVNKFVVKVWLPDKVGAPKSVILRLRSDDRKELGPIDIPLKTFEDTEITTFDGYVKEAYTAEGPYVPFAGRWTAEIRVMTKNDDEKVERYPFRNY</sequence>
<evidence type="ECO:0000256" key="3">
    <source>
        <dbReference type="ARBA" id="ARBA00022692"/>
    </source>
</evidence>
<dbReference type="PANTHER" id="PTHR34820:SF4">
    <property type="entry name" value="INNER MEMBRANE PROTEIN YEBZ"/>
    <property type="match status" value="1"/>
</dbReference>
<evidence type="ECO:0000256" key="5">
    <source>
        <dbReference type="ARBA" id="ARBA00022729"/>
    </source>
</evidence>
<dbReference type="Gene3D" id="2.60.40.1220">
    <property type="match status" value="1"/>
</dbReference>
<dbReference type="GO" id="GO:0042597">
    <property type="term" value="C:periplasmic space"/>
    <property type="evidence" value="ECO:0007669"/>
    <property type="project" value="InterPro"/>
</dbReference>
<protein>
    <submittedName>
        <fullName evidence="12">Copper transporter</fullName>
    </submittedName>
</protein>
<feature type="transmembrane region" description="Helical" evidence="9">
    <location>
        <begin position="187"/>
        <end position="204"/>
    </location>
</feature>
<evidence type="ECO:0000256" key="1">
    <source>
        <dbReference type="ARBA" id="ARBA00004651"/>
    </source>
</evidence>
<feature type="transmembrane region" description="Helical" evidence="9">
    <location>
        <begin position="144"/>
        <end position="166"/>
    </location>
</feature>
<feature type="transmembrane region" description="Helical" evidence="9">
    <location>
        <begin position="315"/>
        <end position="338"/>
    </location>
</feature>
<keyword evidence="3 9" id="KW-0812">Transmembrane</keyword>
<proteinExistence type="predicted"/>
<dbReference type="AlphaFoldDB" id="A0A3G9JG87"/>
<dbReference type="GO" id="GO:0006825">
    <property type="term" value="P:copper ion transport"/>
    <property type="evidence" value="ECO:0007669"/>
    <property type="project" value="InterPro"/>
</dbReference>
<dbReference type="Pfam" id="PF05425">
    <property type="entry name" value="CopD"/>
    <property type="match status" value="1"/>
</dbReference>
<feature type="transmembrane region" description="Helical" evidence="9">
    <location>
        <begin position="251"/>
        <end position="269"/>
    </location>
</feature>
<dbReference type="PANTHER" id="PTHR34820">
    <property type="entry name" value="INNER MEMBRANE PROTEIN YEBZ"/>
    <property type="match status" value="1"/>
</dbReference>
<dbReference type="InterPro" id="IPR014755">
    <property type="entry name" value="Cu-Rt/internalin_Ig-like"/>
</dbReference>
<comment type="subcellular location">
    <subcellularLocation>
        <location evidence="1">Cell membrane</location>
        <topology evidence="1">Multi-pass membrane protein</topology>
    </subcellularLocation>
</comment>
<feature type="domain" description="Copper resistance protein D" evidence="11">
    <location>
        <begin position="311"/>
        <end position="401"/>
    </location>
</feature>
<evidence type="ECO:0000256" key="7">
    <source>
        <dbReference type="ARBA" id="ARBA00023008"/>
    </source>
</evidence>
<dbReference type="GO" id="GO:0005886">
    <property type="term" value="C:plasma membrane"/>
    <property type="evidence" value="ECO:0007669"/>
    <property type="project" value="UniProtKB-SubCell"/>
</dbReference>
<feature type="transmembrane region" description="Helical" evidence="9">
    <location>
        <begin position="384"/>
        <end position="405"/>
    </location>
</feature>
<dbReference type="KEGG" id="pbk:Back11_62560"/>
<feature type="domain" description="CopC" evidence="10">
    <location>
        <begin position="16"/>
        <end position="110"/>
    </location>
</feature>
<evidence type="ECO:0000259" key="10">
    <source>
        <dbReference type="Pfam" id="PF04234"/>
    </source>
</evidence>
<keyword evidence="4" id="KW-0479">Metal-binding</keyword>
<evidence type="ECO:0000313" key="12">
    <source>
        <dbReference type="EMBL" id="BBH24911.1"/>
    </source>
</evidence>
<dbReference type="Proteomes" id="UP000275368">
    <property type="component" value="Chromosome"/>
</dbReference>
<dbReference type="Pfam" id="PF04234">
    <property type="entry name" value="CopC"/>
    <property type="match status" value="1"/>
</dbReference>
<feature type="transmembrane region" description="Helical" evidence="9">
    <location>
        <begin position="344"/>
        <end position="372"/>
    </location>
</feature>
<dbReference type="GO" id="GO:0005507">
    <property type="term" value="F:copper ion binding"/>
    <property type="evidence" value="ECO:0007669"/>
    <property type="project" value="InterPro"/>
</dbReference>
<keyword evidence="7" id="KW-0186">Copper</keyword>
<feature type="transmembrane region" description="Helical" evidence="9">
    <location>
        <begin position="224"/>
        <end position="244"/>
    </location>
</feature>
<evidence type="ECO:0000256" key="6">
    <source>
        <dbReference type="ARBA" id="ARBA00022989"/>
    </source>
</evidence>
<dbReference type="EMBL" id="AP019308">
    <property type="protein sequence ID" value="BBH24911.1"/>
    <property type="molecule type" value="Genomic_DNA"/>
</dbReference>
<dbReference type="SUPFAM" id="SSF81296">
    <property type="entry name" value="E set domains"/>
    <property type="match status" value="1"/>
</dbReference>
<keyword evidence="5" id="KW-0732">Signal</keyword>
<dbReference type="InterPro" id="IPR007348">
    <property type="entry name" value="CopC_dom"/>
</dbReference>
<keyword evidence="6 9" id="KW-1133">Transmembrane helix</keyword>
<dbReference type="RefSeq" id="WP_232016117.1">
    <property type="nucleotide sequence ID" value="NZ_AP019308.1"/>
</dbReference>
<accession>A0A3G9JG87</accession>
<dbReference type="InterPro" id="IPR008457">
    <property type="entry name" value="Cu-R_CopD_dom"/>
</dbReference>
<keyword evidence="2" id="KW-1003">Cell membrane</keyword>
<organism evidence="12 13">
    <name type="scientific">Paenibacillus baekrokdamisoli</name>
    <dbReference type="NCBI Taxonomy" id="1712516"/>
    <lineage>
        <taxon>Bacteria</taxon>
        <taxon>Bacillati</taxon>
        <taxon>Bacillota</taxon>
        <taxon>Bacilli</taxon>
        <taxon>Bacillales</taxon>
        <taxon>Paenibacillaceae</taxon>
        <taxon>Paenibacillus</taxon>
    </lineage>
</organism>
<keyword evidence="13" id="KW-1185">Reference proteome</keyword>
<dbReference type="GO" id="GO:0046688">
    <property type="term" value="P:response to copper ion"/>
    <property type="evidence" value="ECO:0007669"/>
    <property type="project" value="InterPro"/>
</dbReference>
<gene>
    <name evidence="12" type="ORF">Back11_62560</name>
</gene>
<name>A0A3G9JG87_9BACL</name>
<evidence type="ECO:0000259" key="11">
    <source>
        <dbReference type="Pfam" id="PF05425"/>
    </source>
</evidence>
<evidence type="ECO:0000256" key="2">
    <source>
        <dbReference type="ARBA" id="ARBA00022475"/>
    </source>
</evidence>
<reference evidence="12 13" key="1">
    <citation type="submission" date="2018-11" db="EMBL/GenBank/DDBJ databases">
        <title>Complete genome sequence of Paenibacillus baekrokdamisoli strain KCTC 33723.</title>
        <authorList>
            <person name="Kang S.W."/>
            <person name="Lee K.C."/>
            <person name="Kim K.K."/>
            <person name="Kim J.S."/>
            <person name="Kim D.S."/>
            <person name="Ko S.H."/>
            <person name="Yang S.H."/>
            <person name="Lee J.S."/>
        </authorList>
    </citation>
    <scope>NUCLEOTIDE SEQUENCE [LARGE SCALE GENOMIC DNA]</scope>
    <source>
        <strain evidence="12 13">KCTC 33723</strain>
    </source>
</reference>
<evidence type="ECO:0000313" key="13">
    <source>
        <dbReference type="Proteomes" id="UP000275368"/>
    </source>
</evidence>
<keyword evidence="8 9" id="KW-0472">Membrane</keyword>
<dbReference type="InterPro" id="IPR014756">
    <property type="entry name" value="Ig_E-set"/>
</dbReference>